<dbReference type="Pfam" id="PF01433">
    <property type="entry name" value="Peptidase_M1"/>
    <property type="match status" value="1"/>
</dbReference>
<dbReference type="Proteomes" id="UP001205560">
    <property type="component" value="Unassembled WGS sequence"/>
</dbReference>
<evidence type="ECO:0000256" key="11">
    <source>
        <dbReference type="ARBA" id="ARBA00022833"/>
    </source>
</evidence>
<reference evidence="15 16" key="1">
    <citation type="submission" date="2022-08" db="EMBL/GenBank/DDBJ databases">
        <title>Reclassification of Massilia species as members of the genera Telluria, Duganella, Pseudoduganella, Mokoshia gen. nov. and Zemynaea gen. nov. using orthogonal and non-orthogonal genome-based approaches.</title>
        <authorList>
            <person name="Bowman J.P."/>
        </authorList>
    </citation>
    <scope>NUCLEOTIDE SEQUENCE [LARGE SCALE GENOMIC DNA]</scope>
    <source>
        <strain evidence="15 16">LMG 28164</strain>
    </source>
</reference>
<sequence length="571" mass="64378">MKNIAIVGASALLAACATTQPPLTDYSRGSGATRSEAQQALEFDKADIKLRIEPATRSIAGDVTLTFGTRAPLASIELDLDRNLPIDAIDVDNRPLPPSSWRNPDGKLTVDLPQTLQPGRQVNVRVRYHGQPHVAKKAPWDGGFVWSKTPDGQPWVASAVQGEGCDLFWPCIDHPTGKAKVVDEHITVQAPLVAAGNGIAMGMDEKDGWRTYHWRTKNPSTYGISINVAPYQLLSGEYRSRYGNVIPLRMWYLPQNEKGAKELFAEFAPMLDFFESTIGPYPFGDEKMGVVETPHKGMEHQTINAYGNNYAKTAFGYDELLQHEFAHEWFGNQLTNADWDDMWLHEGLGSYMQPLYMQALRGDQEYFALLMQQRAMVMNKAPIVSGKPRLEEDVYDTKRGGPGQDIYNKGSLVMHTLRGLIGDDAFFRSVREEVYGTPDPRPGNFAPRYGTTPEFMAIVKRVSGRDLDWFFQAYLYQKALPELQATRNGNTLQLAWKTEKNTPFPMPVEVKVGERVLRLPMTDGRGSLEVPEGMAYTLDPHSKVLRREQHIERFQEWQEEQRKKREKAKAA</sequence>
<gene>
    <name evidence="15" type="ORF">NX782_02190</name>
</gene>
<feature type="domain" description="Peptidase M1 membrane alanine aminopeptidase" evidence="13">
    <location>
        <begin position="318"/>
        <end position="432"/>
    </location>
</feature>
<dbReference type="SUPFAM" id="SSF55486">
    <property type="entry name" value="Metalloproteases ('zincins'), catalytic domain"/>
    <property type="match status" value="1"/>
</dbReference>
<evidence type="ECO:0000256" key="3">
    <source>
        <dbReference type="ARBA" id="ARBA00004496"/>
    </source>
</evidence>
<comment type="catalytic activity">
    <reaction evidence="1">
        <text>Release of an N-terminal amino acid, Xaa-|-Yaa- from a peptide, amide or arylamide. Xaa is preferably Ala, but may be most amino acids including Pro (slow action). When a terminal hydrophobic residue is followed by a prolyl residue, the two may be released as an intact Xaa-Pro dipeptide.</text>
        <dbReference type="EC" id="3.4.11.2"/>
    </reaction>
</comment>
<keyword evidence="9" id="KW-0479">Metal-binding</keyword>
<feature type="domain" description="Aminopeptidase N-like N-terminal" evidence="14">
    <location>
        <begin position="47"/>
        <end position="222"/>
    </location>
</feature>
<accession>A0ABT2A1L8</accession>
<dbReference type="PRINTS" id="PR00756">
    <property type="entry name" value="ALADIPTASE"/>
</dbReference>
<dbReference type="InterPro" id="IPR027268">
    <property type="entry name" value="Peptidase_M4/M1_CTD_sf"/>
</dbReference>
<comment type="similarity">
    <text evidence="4">Belongs to the peptidase M1 family.</text>
</comment>
<evidence type="ECO:0000313" key="16">
    <source>
        <dbReference type="Proteomes" id="UP001205560"/>
    </source>
</evidence>
<evidence type="ECO:0000256" key="8">
    <source>
        <dbReference type="ARBA" id="ARBA00022670"/>
    </source>
</evidence>
<evidence type="ECO:0000256" key="9">
    <source>
        <dbReference type="ARBA" id="ARBA00022723"/>
    </source>
</evidence>
<comment type="caution">
    <text evidence="15">The sequence shown here is derived from an EMBL/GenBank/DDBJ whole genome shotgun (WGS) entry which is preliminary data.</text>
</comment>
<dbReference type="InterPro" id="IPR042097">
    <property type="entry name" value="Aminopeptidase_N-like_N_sf"/>
</dbReference>
<organism evidence="15 16">
    <name type="scientific">Massilia norwichensis</name>
    <dbReference type="NCBI Taxonomy" id="1442366"/>
    <lineage>
        <taxon>Bacteria</taxon>
        <taxon>Pseudomonadati</taxon>
        <taxon>Pseudomonadota</taxon>
        <taxon>Betaproteobacteria</taxon>
        <taxon>Burkholderiales</taxon>
        <taxon>Oxalobacteraceae</taxon>
        <taxon>Telluria group</taxon>
        <taxon>Massilia</taxon>
    </lineage>
</organism>
<keyword evidence="16" id="KW-1185">Reference proteome</keyword>
<keyword evidence="7" id="KW-0963">Cytoplasm</keyword>
<dbReference type="PROSITE" id="PS51257">
    <property type="entry name" value="PROKAR_LIPOPROTEIN"/>
    <property type="match status" value="1"/>
</dbReference>
<keyword evidence="12" id="KW-0482">Metalloprotease</keyword>
<keyword evidence="10" id="KW-0378">Hydrolase</keyword>
<evidence type="ECO:0000256" key="12">
    <source>
        <dbReference type="ARBA" id="ARBA00023049"/>
    </source>
</evidence>
<evidence type="ECO:0000259" key="13">
    <source>
        <dbReference type="Pfam" id="PF01433"/>
    </source>
</evidence>
<dbReference type="InterPro" id="IPR045357">
    <property type="entry name" value="Aminopeptidase_N-like_N"/>
</dbReference>
<evidence type="ECO:0000256" key="6">
    <source>
        <dbReference type="ARBA" id="ARBA00015611"/>
    </source>
</evidence>
<evidence type="ECO:0000313" key="15">
    <source>
        <dbReference type="EMBL" id="MCS0588010.1"/>
    </source>
</evidence>
<dbReference type="Gene3D" id="1.10.390.10">
    <property type="entry name" value="Neutral Protease Domain 2"/>
    <property type="match status" value="1"/>
</dbReference>
<dbReference type="EC" id="3.4.11.2" evidence="5"/>
<evidence type="ECO:0000256" key="7">
    <source>
        <dbReference type="ARBA" id="ARBA00022490"/>
    </source>
</evidence>
<dbReference type="RefSeq" id="WP_258843857.1">
    <property type="nucleotide sequence ID" value="NZ_JANUGX010000002.1"/>
</dbReference>
<keyword evidence="8" id="KW-0645">Protease</keyword>
<dbReference type="EMBL" id="JANUGX010000002">
    <property type="protein sequence ID" value="MCS0588010.1"/>
    <property type="molecule type" value="Genomic_DNA"/>
</dbReference>
<dbReference type="SUPFAM" id="SSF63737">
    <property type="entry name" value="Leukotriene A4 hydrolase N-terminal domain"/>
    <property type="match status" value="1"/>
</dbReference>
<evidence type="ECO:0000256" key="10">
    <source>
        <dbReference type="ARBA" id="ARBA00022801"/>
    </source>
</evidence>
<keyword evidence="11" id="KW-0862">Zinc</keyword>
<dbReference type="Pfam" id="PF17900">
    <property type="entry name" value="Peptidase_M1_N"/>
    <property type="match status" value="1"/>
</dbReference>
<comment type="cofactor">
    <cofactor evidence="2">
        <name>Zn(2+)</name>
        <dbReference type="ChEBI" id="CHEBI:29105"/>
    </cofactor>
</comment>
<comment type="subcellular location">
    <subcellularLocation>
        <location evidence="3">Cytoplasm</location>
    </subcellularLocation>
</comment>
<evidence type="ECO:0000256" key="5">
    <source>
        <dbReference type="ARBA" id="ARBA00012564"/>
    </source>
</evidence>
<dbReference type="InterPro" id="IPR001930">
    <property type="entry name" value="Peptidase_M1"/>
</dbReference>
<evidence type="ECO:0000256" key="4">
    <source>
        <dbReference type="ARBA" id="ARBA00010136"/>
    </source>
</evidence>
<dbReference type="PANTHER" id="PTHR45726:SF3">
    <property type="entry name" value="LEUKOTRIENE A-4 HYDROLASE"/>
    <property type="match status" value="1"/>
</dbReference>
<evidence type="ECO:0000256" key="1">
    <source>
        <dbReference type="ARBA" id="ARBA00000098"/>
    </source>
</evidence>
<protein>
    <recommendedName>
        <fullName evidence="6">Aminopeptidase N</fullName>
        <ecNumber evidence="5">3.4.11.2</ecNumber>
    </recommendedName>
</protein>
<name>A0ABT2A1L8_9BURK</name>
<evidence type="ECO:0000256" key="2">
    <source>
        <dbReference type="ARBA" id="ARBA00001947"/>
    </source>
</evidence>
<evidence type="ECO:0000259" key="14">
    <source>
        <dbReference type="Pfam" id="PF17900"/>
    </source>
</evidence>
<proteinExistence type="inferred from homology"/>
<dbReference type="InterPro" id="IPR034015">
    <property type="entry name" value="M1_LTA4H"/>
</dbReference>
<dbReference type="Gene3D" id="2.60.40.1730">
    <property type="entry name" value="tricorn interacting facor f3 domain"/>
    <property type="match status" value="1"/>
</dbReference>
<dbReference type="InterPro" id="IPR014782">
    <property type="entry name" value="Peptidase_M1_dom"/>
</dbReference>
<dbReference type="PANTHER" id="PTHR45726">
    <property type="entry name" value="LEUKOTRIENE A-4 HYDROLASE"/>
    <property type="match status" value="1"/>
</dbReference>
<dbReference type="CDD" id="cd09603">
    <property type="entry name" value="M1_APN_like"/>
    <property type="match status" value="1"/>
</dbReference>